<dbReference type="GO" id="GO:0046872">
    <property type="term" value="F:metal ion binding"/>
    <property type="evidence" value="ECO:0007669"/>
    <property type="project" value="UniProtKB-KW"/>
</dbReference>
<dbReference type="PANTHER" id="PTHR43462">
    <property type="entry name" value="ALANYL-TRNA EDITING PROTEIN"/>
    <property type="match status" value="1"/>
</dbReference>
<dbReference type="EMBL" id="QUWK01000009">
    <property type="protein sequence ID" value="RFU94422.1"/>
    <property type="molecule type" value="Genomic_DNA"/>
</dbReference>
<evidence type="ECO:0000256" key="6">
    <source>
        <dbReference type="ARBA" id="ARBA00024779"/>
    </source>
</evidence>
<evidence type="ECO:0000256" key="7">
    <source>
        <dbReference type="ARBA" id="ARBA00032577"/>
    </source>
</evidence>
<gene>
    <name evidence="10" type="ORF">DYP60_09480</name>
</gene>
<dbReference type="Pfam" id="PF07973">
    <property type="entry name" value="tRNA_SAD"/>
    <property type="match status" value="1"/>
</dbReference>
<dbReference type="RefSeq" id="WP_117330761.1">
    <property type="nucleotide sequence ID" value="NZ_QUWK01000009.1"/>
</dbReference>
<dbReference type="InterPro" id="IPR018163">
    <property type="entry name" value="Thr/Ala-tRNA-synth_IIc_edit"/>
</dbReference>
<name>A0A372MF67_9SPIR</name>
<dbReference type="GO" id="GO:0002161">
    <property type="term" value="F:aminoacyl-tRNA deacylase activity"/>
    <property type="evidence" value="ECO:0007669"/>
    <property type="project" value="UniProtKB-ARBA"/>
</dbReference>
<comment type="cofactor">
    <cofactor evidence="1">
        <name>Zn(2+)</name>
        <dbReference type="ChEBI" id="CHEBI:29105"/>
    </cofactor>
</comment>
<evidence type="ECO:0000256" key="5">
    <source>
        <dbReference type="ARBA" id="ARBA00022833"/>
    </source>
</evidence>
<evidence type="ECO:0000256" key="8">
    <source>
        <dbReference type="ARBA" id="ARBA00048300"/>
    </source>
</evidence>
<dbReference type="GO" id="GO:0004813">
    <property type="term" value="F:alanine-tRNA ligase activity"/>
    <property type="evidence" value="ECO:0007669"/>
    <property type="project" value="UniProtKB-EC"/>
</dbReference>
<feature type="domain" description="Alanyl-transfer RNA synthetases family profile" evidence="9">
    <location>
        <begin position="1"/>
        <end position="223"/>
    </location>
</feature>
<keyword evidence="5" id="KW-0862">Zinc</keyword>
<dbReference type="SUPFAM" id="SSF50447">
    <property type="entry name" value="Translation proteins"/>
    <property type="match status" value="1"/>
</dbReference>
<dbReference type="PANTHER" id="PTHR43462:SF1">
    <property type="entry name" value="ALANYL-TRNA EDITING PROTEIN AARSD1"/>
    <property type="match status" value="1"/>
</dbReference>
<dbReference type="SUPFAM" id="SSF55186">
    <property type="entry name" value="ThrRS/AlaRS common domain"/>
    <property type="match status" value="1"/>
</dbReference>
<evidence type="ECO:0000259" key="9">
    <source>
        <dbReference type="PROSITE" id="PS50860"/>
    </source>
</evidence>
<evidence type="ECO:0000313" key="11">
    <source>
        <dbReference type="Proteomes" id="UP000264002"/>
    </source>
</evidence>
<comment type="function">
    <text evidence="6">Catalyzes the attachment of alanine to tRNA(Ala) in a two-step reaction: alanine is first activated by ATP to form Ala-AMP and then transferred to the acceptor end of tRNA(Ala). Also edits incorrectly charged Ser-tRNA(Ala) and Gly-tRNA(Ala) via its editing domain.</text>
</comment>
<dbReference type="InterPro" id="IPR018164">
    <property type="entry name" value="Ala-tRNA-synth_IIc_N"/>
</dbReference>
<evidence type="ECO:0000256" key="4">
    <source>
        <dbReference type="ARBA" id="ARBA00022723"/>
    </source>
</evidence>
<dbReference type="GO" id="GO:0006419">
    <property type="term" value="P:alanyl-tRNA aminoacylation"/>
    <property type="evidence" value="ECO:0007669"/>
    <property type="project" value="InterPro"/>
</dbReference>
<comment type="caution">
    <text evidence="10">The sequence shown here is derived from an EMBL/GenBank/DDBJ whole genome shotgun (WGS) entry which is preliminary data.</text>
</comment>
<reference evidence="11" key="1">
    <citation type="submission" date="2018-08" db="EMBL/GenBank/DDBJ databases">
        <authorList>
            <person name="Grouzdev D.S."/>
            <person name="Krutkina M.S."/>
        </authorList>
    </citation>
    <scope>NUCLEOTIDE SEQUENCE [LARGE SCALE GENOMIC DNA]</scope>
    <source>
        <strain evidence="11">4-11</strain>
    </source>
</reference>
<sequence length="394" mass="43753">MHSKPIYYEEPYRQTLQAVVTSITEKGVVLDKTICYPEGGGQAGDRGTIAGKPLLDTTKDNEHTIYHHVEDPDFSVGDTVDISLDWDHRYHYMQMHTAQHVASGLLFRHFSIATVSVHQGERILTIETDQKEVPVSVCYALEDMVNQSVREAKPVTYEVHTQQSAQALDLRRSIKVNGDGVRLVVVTDIDTVACGGLHVANTKEIDFFHYEGQEMIRGHVRLIFTIGTIAREEIRKKERIVAQLSALFSSPMEDLVETATKAVTLASSEKSALKKCNERLAFLELEKRIIHAQKKESTPVVLWEVEDDLSLKDIGKAATAFENLALCAVQQNGEQVLWLIALVGEASTLFDFAKQRQNLLSTIAGKGGGKPPLYQGVGTGEGLILLKTFKDLLI</sequence>
<proteinExistence type="predicted"/>
<dbReference type="Gene3D" id="2.40.30.130">
    <property type="match status" value="1"/>
</dbReference>
<dbReference type="GO" id="GO:0003676">
    <property type="term" value="F:nucleic acid binding"/>
    <property type="evidence" value="ECO:0007669"/>
    <property type="project" value="InterPro"/>
</dbReference>
<accession>A0A372MF67</accession>
<dbReference type="InterPro" id="IPR018165">
    <property type="entry name" value="Ala-tRNA-synth_IIc_core"/>
</dbReference>
<dbReference type="InterPro" id="IPR009000">
    <property type="entry name" value="Transl_B-barrel_sf"/>
</dbReference>
<evidence type="ECO:0000256" key="2">
    <source>
        <dbReference type="ARBA" id="ARBA00004496"/>
    </source>
</evidence>
<dbReference type="GO" id="GO:0005524">
    <property type="term" value="F:ATP binding"/>
    <property type="evidence" value="ECO:0007669"/>
    <property type="project" value="InterPro"/>
</dbReference>
<comment type="subcellular location">
    <subcellularLocation>
        <location evidence="2">Cytoplasm</location>
    </subcellularLocation>
</comment>
<dbReference type="AlphaFoldDB" id="A0A372MF67"/>
<reference evidence="10 11" key="2">
    <citation type="submission" date="2018-09" db="EMBL/GenBank/DDBJ databases">
        <title>Genome of Sphaerochaeta halotolerans strain 4-11.</title>
        <authorList>
            <person name="Nazina T.N."/>
            <person name="Sokolova D.S."/>
        </authorList>
    </citation>
    <scope>NUCLEOTIDE SEQUENCE [LARGE SCALE GENOMIC DNA]</scope>
    <source>
        <strain evidence="10 11">4-11</strain>
    </source>
</reference>
<evidence type="ECO:0000256" key="3">
    <source>
        <dbReference type="ARBA" id="ARBA00017959"/>
    </source>
</evidence>
<dbReference type="Proteomes" id="UP000264002">
    <property type="component" value="Unassembled WGS sequence"/>
</dbReference>
<dbReference type="PROSITE" id="PS50860">
    <property type="entry name" value="AA_TRNA_LIGASE_II_ALA"/>
    <property type="match status" value="1"/>
</dbReference>
<evidence type="ECO:0000256" key="1">
    <source>
        <dbReference type="ARBA" id="ARBA00001947"/>
    </source>
</evidence>
<dbReference type="Gene3D" id="3.30.980.10">
    <property type="entry name" value="Threonyl-trna Synthetase, Chain A, domain 2"/>
    <property type="match status" value="1"/>
</dbReference>
<evidence type="ECO:0000313" key="10">
    <source>
        <dbReference type="EMBL" id="RFU94422.1"/>
    </source>
</evidence>
<keyword evidence="11" id="KW-1185">Reference proteome</keyword>
<dbReference type="InterPro" id="IPR012947">
    <property type="entry name" value="tRNA_SAD"/>
</dbReference>
<dbReference type="InterPro" id="IPR051335">
    <property type="entry name" value="Alanyl-tRNA_Editing_Enzymes"/>
</dbReference>
<organism evidence="10 11">
    <name type="scientific">Sphaerochaeta halotolerans</name>
    <dbReference type="NCBI Taxonomy" id="2293840"/>
    <lineage>
        <taxon>Bacteria</taxon>
        <taxon>Pseudomonadati</taxon>
        <taxon>Spirochaetota</taxon>
        <taxon>Spirochaetia</taxon>
        <taxon>Spirochaetales</taxon>
        <taxon>Sphaerochaetaceae</taxon>
        <taxon>Sphaerochaeta</taxon>
    </lineage>
</organism>
<dbReference type="Pfam" id="PF01411">
    <property type="entry name" value="tRNA-synt_2c"/>
    <property type="match status" value="1"/>
</dbReference>
<comment type="catalytic activity">
    <reaction evidence="8">
        <text>tRNA(Ala) + L-alanine + ATP = L-alanyl-tRNA(Ala) + AMP + diphosphate</text>
        <dbReference type="Rhea" id="RHEA:12540"/>
        <dbReference type="Rhea" id="RHEA-COMP:9657"/>
        <dbReference type="Rhea" id="RHEA-COMP:9923"/>
        <dbReference type="ChEBI" id="CHEBI:30616"/>
        <dbReference type="ChEBI" id="CHEBI:33019"/>
        <dbReference type="ChEBI" id="CHEBI:57972"/>
        <dbReference type="ChEBI" id="CHEBI:78442"/>
        <dbReference type="ChEBI" id="CHEBI:78497"/>
        <dbReference type="ChEBI" id="CHEBI:456215"/>
        <dbReference type="EC" id="6.1.1.7"/>
    </reaction>
</comment>
<dbReference type="GO" id="GO:0005737">
    <property type="term" value="C:cytoplasm"/>
    <property type="evidence" value="ECO:0007669"/>
    <property type="project" value="UniProtKB-SubCell"/>
</dbReference>
<protein>
    <recommendedName>
        <fullName evidence="3">Alanine--tRNA ligase</fullName>
    </recommendedName>
    <alternativeName>
        <fullName evidence="7">Alanyl-tRNA synthetase</fullName>
    </alternativeName>
</protein>
<keyword evidence="4" id="KW-0479">Metal-binding</keyword>